<sequence length="78" mass="8819">MSRLYLYSKCQGSTGLLEIASSQEVKDAYKRIKASVPGASIGVYGAKDFATLRRTHRNLTNYSIYHSVDEFISKITRR</sequence>
<protein>
    <submittedName>
        <fullName evidence="1">Uncharacterized protein</fullName>
    </submittedName>
</protein>
<dbReference type="OrthoDB" id="2990787at2"/>
<evidence type="ECO:0000313" key="2">
    <source>
        <dbReference type="Proteomes" id="UP000184148"/>
    </source>
</evidence>
<dbReference type="AlphaFoldDB" id="A0A1M5A751"/>
<gene>
    <name evidence="1" type="ORF">SAMN02745133_02194</name>
</gene>
<dbReference type="RefSeq" id="WP_073239431.1">
    <property type="nucleotide sequence ID" value="NZ_FQUY01000016.1"/>
</dbReference>
<reference evidence="2" key="1">
    <citation type="submission" date="2016-11" db="EMBL/GenBank/DDBJ databases">
        <authorList>
            <person name="Varghese N."/>
            <person name="Submissions S."/>
        </authorList>
    </citation>
    <scope>NUCLEOTIDE SEQUENCE [LARGE SCALE GENOMIC DNA]</scope>
    <source>
        <strain evidence="2">DSM 12395</strain>
    </source>
</reference>
<dbReference type="Proteomes" id="UP000184148">
    <property type="component" value="Unassembled WGS sequence"/>
</dbReference>
<keyword evidence="2" id="KW-1185">Reference proteome</keyword>
<evidence type="ECO:0000313" key="1">
    <source>
        <dbReference type="EMBL" id="SHF25985.1"/>
    </source>
</evidence>
<name>A0A1M5A751_9FIRM</name>
<proteinExistence type="predicted"/>
<accession>A0A1M5A751</accession>
<organism evidence="1 2">
    <name type="scientific">Desulforamulus putei DSM 12395</name>
    <dbReference type="NCBI Taxonomy" id="1121429"/>
    <lineage>
        <taxon>Bacteria</taxon>
        <taxon>Bacillati</taxon>
        <taxon>Bacillota</taxon>
        <taxon>Clostridia</taxon>
        <taxon>Eubacteriales</taxon>
        <taxon>Peptococcaceae</taxon>
        <taxon>Desulforamulus</taxon>
    </lineage>
</organism>
<dbReference type="EMBL" id="FQUY01000016">
    <property type="protein sequence ID" value="SHF25985.1"/>
    <property type="molecule type" value="Genomic_DNA"/>
</dbReference>